<accession>B7N028</accession>
<proteinExistence type="predicted"/>
<dbReference type="EMBL" id="CU928162">
    <property type="protein sequence ID" value="CAR09696.2"/>
    <property type="molecule type" value="Genomic_DNA"/>
</dbReference>
<reference evidence="2" key="1">
    <citation type="journal article" date="2009" name="PLoS Genet.">
        <title>Organised genome dynamics in the Escherichia coli species results in highly diverse adaptive paths.</title>
        <authorList>
            <person name="Touchon M."/>
            <person name="Hoede C."/>
            <person name="Tenaillon O."/>
            <person name="Barbe V."/>
            <person name="Baeriswyl S."/>
            <person name="Bidet P."/>
            <person name="Bingen E."/>
            <person name="Bonacorsi S."/>
            <person name="Bouchier C."/>
            <person name="Bouvet O."/>
            <person name="Calteau A."/>
            <person name="Chiapello H."/>
            <person name="Clermont O."/>
            <person name="Cruveiller S."/>
            <person name="Danchin A."/>
            <person name="Diard M."/>
            <person name="Dossat C."/>
            <person name="Karoui M.E."/>
            <person name="Frapy E."/>
            <person name="Garry L."/>
            <person name="Ghigo J.M."/>
            <person name="Gilles A.M."/>
            <person name="Johnson J."/>
            <person name="Le Bouguenec C."/>
            <person name="Lescat M."/>
            <person name="Mangenot S."/>
            <person name="Martinez-Jehanne V."/>
            <person name="Matic I."/>
            <person name="Nassif X."/>
            <person name="Oztas S."/>
            <person name="Petit M.A."/>
            <person name="Pichon C."/>
            <person name="Rouy Z."/>
            <person name="Ruf C.S."/>
            <person name="Schneider D."/>
            <person name="Tourret J."/>
            <person name="Vacherie B."/>
            <person name="Vallenet D."/>
            <person name="Medigue C."/>
            <person name="Rocha E.P.C."/>
            <person name="Denamur E."/>
        </authorList>
    </citation>
    <scope>NUCLEOTIDE SEQUENCE [LARGE SCALE GENOMIC DNA]</scope>
    <source>
        <strain evidence="2">ED1a</strain>
    </source>
</reference>
<dbReference type="HOGENOM" id="CLU_3152194_0_0_6"/>
<evidence type="ECO:0000313" key="1">
    <source>
        <dbReference type="EMBL" id="CAR09696.2"/>
    </source>
</evidence>
<evidence type="ECO:0000313" key="2">
    <source>
        <dbReference type="Proteomes" id="UP000000748"/>
    </source>
</evidence>
<gene>
    <name evidence="1" type="ordered locus">ECED1_3544</name>
</gene>
<dbReference type="AlphaFoldDB" id="B7N028"/>
<dbReference type="KEGG" id="ecq:ECED1_3544"/>
<organism evidence="1 2">
    <name type="scientific">Escherichia coli O81 (strain ED1a)</name>
    <dbReference type="NCBI Taxonomy" id="585397"/>
    <lineage>
        <taxon>Bacteria</taxon>
        <taxon>Pseudomonadati</taxon>
        <taxon>Pseudomonadota</taxon>
        <taxon>Gammaproteobacteria</taxon>
        <taxon>Enterobacterales</taxon>
        <taxon>Enterobacteriaceae</taxon>
        <taxon>Escherichia</taxon>
    </lineage>
</organism>
<sequence length="48" mass="5525">MGVVILSDDDLCERVTDIAHEVKGESKPPQRLASYLMDFFREVQFIII</sequence>
<name>B7N028_ECO81</name>
<dbReference type="Proteomes" id="UP000000748">
    <property type="component" value="Chromosome"/>
</dbReference>
<protein>
    <submittedName>
        <fullName evidence="1">Uncharacterized protein</fullName>
    </submittedName>
</protein>